<dbReference type="Proteomes" id="UP000619033">
    <property type="component" value="Unassembled WGS sequence"/>
</dbReference>
<reference evidence="1" key="1">
    <citation type="submission" date="2021-01" db="EMBL/GenBank/DDBJ databases">
        <title>Genome seq and assembly of Tabrizicola sp. KVB23.</title>
        <authorList>
            <person name="Chhetri G."/>
        </authorList>
    </citation>
    <scope>NUCLEOTIDE SEQUENCE</scope>
    <source>
        <strain evidence="1">KVB23</strain>
    </source>
</reference>
<dbReference type="PANTHER" id="PTHR35802:SF1">
    <property type="entry name" value="PROTEASE SYNTHASE AND SPORULATION PROTEIN PAI 2"/>
    <property type="match status" value="1"/>
</dbReference>
<keyword evidence="2" id="KW-1185">Reference proteome</keyword>
<evidence type="ECO:0000313" key="1">
    <source>
        <dbReference type="EMBL" id="MBL4927613.1"/>
    </source>
</evidence>
<dbReference type="SUPFAM" id="SSF50475">
    <property type="entry name" value="FMN-binding split barrel"/>
    <property type="match status" value="1"/>
</dbReference>
<dbReference type="InterPro" id="IPR007396">
    <property type="entry name" value="TR_PAI2-type"/>
</dbReference>
<evidence type="ECO:0000313" key="2">
    <source>
        <dbReference type="Proteomes" id="UP000619033"/>
    </source>
</evidence>
<dbReference type="RefSeq" id="WP_202658734.1">
    <property type="nucleotide sequence ID" value="NZ_JAESVP010000002.1"/>
</dbReference>
<dbReference type="PANTHER" id="PTHR35802">
    <property type="entry name" value="PROTEASE SYNTHASE AND SPORULATION PROTEIN PAI 2"/>
    <property type="match status" value="1"/>
</dbReference>
<comment type="caution">
    <text evidence="1">The sequence shown here is derived from an EMBL/GenBank/DDBJ whole genome shotgun (WGS) entry which is preliminary data.</text>
</comment>
<dbReference type="Pfam" id="PF04299">
    <property type="entry name" value="FMN_bind_2"/>
    <property type="match status" value="1"/>
</dbReference>
<protein>
    <submittedName>
        <fullName evidence="1">FMN-binding negative transcriptional regulator</fullName>
    </submittedName>
</protein>
<dbReference type="AlphaFoldDB" id="A0A8J7MPY8"/>
<dbReference type="InterPro" id="IPR012349">
    <property type="entry name" value="Split_barrel_FMN-bd"/>
</dbReference>
<gene>
    <name evidence="1" type="ORF">JI744_05780</name>
</gene>
<accession>A0A8J7MPY8</accession>
<dbReference type="EMBL" id="JAESVP010000002">
    <property type="protein sequence ID" value="MBL4927613.1"/>
    <property type="molecule type" value="Genomic_DNA"/>
</dbReference>
<organism evidence="1 2">
    <name type="scientific">Fuscibacter oryzae</name>
    <dbReference type="NCBI Taxonomy" id="2803939"/>
    <lineage>
        <taxon>Bacteria</taxon>
        <taxon>Pseudomonadati</taxon>
        <taxon>Pseudomonadota</taxon>
        <taxon>Alphaproteobacteria</taxon>
        <taxon>Rhodobacterales</taxon>
        <taxon>Paracoccaceae</taxon>
        <taxon>Fuscibacter</taxon>
    </lineage>
</organism>
<proteinExistence type="predicted"/>
<sequence length="205" mass="22840">MYIPPHFAEADPAEVARLIDAYPLASMVAQTAEGLVANHLPVLSEGDRIIGHVARANRLHELVADGQEVLLIFRGQDGYVSPNWYPSKAETHKVVPTWNYQVVHMLGRIRWDDSDKFKRRAVALLTRKMEGAAGWKMGDAPRDYLDGMLAAIVGFEVQVEQVLAKTKLSQNRADADFDAVKERFEDQGRGALSDRMARMPRGGAE</sequence>
<name>A0A8J7MPY8_9RHOB</name>
<dbReference type="PIRSF" id="PIRSF010372">
    <property type="entry name" value="PaiB"/>
    <property type="match status" value="1"/>
</dbReference>
<dbReference type="Gene3D" id="2.30.110.10">
    <property type="entry name" value="Electron Transport, Fmn-binding Protein, Chain A"/>
    <property type="match status" value="1"/>
</dbReference>